<evidence type="ECO:0000313" key="7">
    <source>
        <dbReference type="EMBL" id="GAC16278.1"/>
    </source>
</evidence>
<gene>
    <name evidence="7" type="primary">rpoE</name>
    <name evidence="7" type="ORF">GLIP_3667</name>
</gene>
<dbReference type="PANTHER" id="PTHR43133">
    <property type="entry name" value="RNA POLYMERASE ECF-TYPE SIGMA FACTO"/>
    <property type="match status" value="1"/>
</dbReference>
<dbReference type="GO" id="GO:0016987">
    <property type="term" value="F:sigma factor activity"/>
    <property type="evidence" value="ECO:0007669"/>
    <property type="project" value="UniProtKB-KW"/>
</dbReference>
<keyword evidence="3" id="KW-0731">Sigma factor</keyword>
<organism evidence="7 8">
    <name type="scientific">Aliiglaciecola lipolytica E3</name>
    <dbReference type="NCBI Taxonomy" id="1127673"/>
    <lineage>
        <taxon>Bacteria</taxon>
        <taxon>Pseudomonadati</taxon>
        <taxon>Pseudomonadota</taxon>
        <taxon>Gammaproteobacteria</taxon>
        <taxon>Alteromonadales</taxon>
        <taxon>Alteromonadaceae</taxon>
        <taxon>Aliiglaciecola</taxon>
    </lineage>
</organism>
<dbReference type="InterPro" id="IPR013249">
    <property type="entry name" value="RNA_pol_sigma70_r4_t2"/>
</dbReference>
<dbReference type="NCBIfam" id="TIGR02937">
    <property type="entry name" value="sigma70-ECF"/>
    <property type="match status" value="1"/>
</dbReference>
<dbReference type="STRING" id="1127673.GLIP_3667"/>
<evidence type="ECO:0000259" key="6">
    <source>
        <dbReference type="Pfam" id="PF08281"/>
    </source>
</evidence>
<dbReference type="InterPro" id="IPR013325">
    <property type="entry name" value="RNA_pol_sigma_r2"/>
</dbReference>
<dbReference type="InterPro" id="IPR039425">
    <property type="entry name" value="RNA_pol_sigma-70-like"/>
</dbReference>
<sequence length="165" mass="18402">MNTDFNAIVSEYGPLLSRVASSYEANQHLQQELLQEISLAVWQSLKAFKGESSLKTYILRVAHNKAVTHVAYHAKQPFNESYCEIENPQSNNIGSPENQLAQQSDVAKLLKAVRKLPVQSRQIVTMSMEGLGYQDIADVCGISSVNVGVILNRAKKSLMETFHHE</sequence>
<reference evidence="7 8" key="1">
    <citation type="journal article" date="2017" name="Antonie Van Leeuwenhoek">
        <title>Rhizobium rhizosphaerae sp. nov., a novel species isolated from rice rhizosphere.</title>
        <authorList>
            <person name="Zhao J.J."/>
            <person name="Zhang J."/>
            <person name="Zhang R.J."/>
            <person name="Zhang C.W."/>
            <person name="Yin H.Q."/>
            <person name="Zhang X.X."/>
        </authorList>
    </citation>
    <scope>NUCLEOTIDE SEQUENCE [LARGE SCALE GENOMIC DNA]</scope>
    <source>
        <strain evidence="7 8">E3</strain>
    </source>
</reference>
<dbReference type="GO" id="GO:0006352">
    <property type="term" value="P:DNA-templated transcription initiation"/>
    <property type="evidence" value="ECO:0007669"/>
    <property type="project" value="InterPro"/>
</dbReference>
<dbReference type="AlphaFoldDB" id="K6YI36"/>
<dbReference type="SUPFAM" id="SSF88659">
    <property type="entry name" value="Sigma3 and sigma4 domains of RNA polymerase sigma factors"/>
    <property type="match status" value="1"/>
</dbReference>
<accession>K6YI36</accession>
<dbReference type="Proteomes" id="UP000006334">
    <property type="component" value="Unassembled WGS sequence"/>
</dbReference>
<dbReference type="Gene3D" id="1.10.10.10">
    <property type="entry name" value="Winged helix-like DNA-binding domain superfamily/Winged helix DNA-binding domain"/>
    <property type="match status" value="1"/>
</dbReference>
<dbReference type="OrthoDB" id="9782108at2"/>
<name>K6YI36_9ALTE</name>
<dbReference type="PANTHER" id="PTHR43133:SF45">
    <property type="entry name" value="RNA POLYMERASE ECF-TYPE SIGMA FACTOR"/>
    <property type="match status" value="1"/>
</dbReference>
<keyword evidence="8" id="KW-1185">Reference proteome</keyword>
<dbReference type="InterPro" id="IPR007627">
    <property type="entry name" value="RNA_pol_sigma70_r2"/>
</dbReference>
<keyword evidence="4" id="KW-0804">Transcription</keyword>
<dbReference type="InterPro" id="IPR013324">
    <property type="entry name" value="RNA_pol_sigma_r3/r4-like"/>
</dbReference>
<dbReference type="CDD" id="cd06171">
    <property type="entry name" value="Sigma70_r4"/>
    <property type="match status" value="1"/>
</dbReference>
<dbReference type="InterPro" id="IPR014284">
    <property type="entry name" value="RNA_pol_sigma-70_dom"/>
</dbReference>
<dbReference type="RefSeq" id="WP_008846080.1">
    <property type="nucleotide sequence ID" value="NZ_BAEN01000068.1"/>
</dbReference>
<comment type="similarity">
    <text evidence="1">Belongs to the sigma-70 factor family. ECF subfamily.</text>
</comment>
<dbReference type="Pfam" id="PF08281">
    <property type="entry name" value="Sigma70_r4_2"/>
    <property type="match status" value="1"/>
</dbReference>
<evidence type="ECO:0000259" key="5">
    <source>
        <dbReference type="Pfam" id="PF04542"/>
    </source>
</evidence>
<dbReference type="eggNOG" id="COG1595">
    <property type="taxonomic scope" value="Bacteria"/>
</dbReference>
<proteinExistence type="inferred from homology"/>
<dbReference type="SUPFAM" id="SSF88946">
    <property type="entry name" value="Sigma2 domain of RNA polymerase sigma factors"/>
    <property type="match status" value="1"/>
</dbReference>
<feature type="domain" description="RNA polymerase sigma-70 region 2" evidence="5">
    <location>
        <begin position="9"/>
        <end position="73"/>
    </location>
</feature>
<feature type="domain" description="RNA polymerase sigma factor 70 region 4 type 2" evidence="6">
    <location>
        <begin position="108"/>
        <end position="158"/>
    </location>
</feature>
<dbReference type="GO" id="GO:0003677">
    <property type="term" value="F:DNA binding"/>
    <property type="evidence" value="ECO:0007669"/>
    <property type="project" value="InterPro"/>
</dbReference>
<dbReference type="EMBL" id="BAEN01000068">
    <property type="protein sequence ID" value="GAC16278.1"/>
    <property type="molecule type" value="Genomic_DNA"/>
</dbReference>
<dbReference type="InterPro" id="IPR036388">
    <property type="entry name" value="WH-like_DNA-bd_sf"/>
</dbReference>
<dbReference type="Gene3D" id="1.10.1740.10">
    <property type="match status" value="1"/>
</dbReference>
<evidence type="ECO:0000256" key="2">
    <source>
        <dbReference type="ARBA" id="ARBA00023015"/>
    </source>
</evidence>
<keyword evidence="2" id="KW-0805">Transcription regulation</keyword>
<protein>
    <submittedName>
        <fullName evidence="7">RNA polymerase sigma-70 factor, ECF subfamily</fullName>
    </submittedName>
</protein>
<evidence type="ECO:0000313" key="8">
    <source>
        <dbReference type="Proteomes" id="UP000006334"/>
    </source>
</evidence>
<comment type="caution">
    <text evidence="7">The sequence shown here is derived from an EMBL/GenBank/DDBJ whole genome shotgun (WGS) entry which is preliminary data.</text>
</comment>
<evidence type="ECO:0000256" key="1">
    <source>
        <dbReference type="ARBA" id="ARBA00010641"/>
    </source>
</evidence>
<dbReference type="Pfam" id="PF04542">
    <property type="entry name" value="Sigma70_r2"/>
    <property type="match status" value="1"/>
</dbReference>
<evidence type="ECO:0000256" key="4">
    <source>
        <dbReference type="ARBA" id="ARBA00023163"/>
    </source>
</evidence>
<evidence type="ECO:0000256" key="3">
    <source>
        <dbReference type="ARBA" id="ARBA00023082"/>
    </source>
</evidence>